<dbReference type="RefSeq" id="WP_190453240.1">
    <property type="nucleotide sequence ID" value="NZ_JAMPLM010000001.1"/>
</dbReference>
<dbReference type="Proteomes" id="UP001476950">
    <property type="component" value="Unassembled WGS sequence"/>
</dbReference>
<dbReference type="CDD" id="cd16936">
    <property type="entry name" value="HATPase_RsbW-like"/>
    <property type="match status" value="1"/>
</dbReference>
<dbReference type="InterPro" id="IPR003594">
    <property type="entry name" value="HATPase_dom"/>
</dbReference>
<organism evidence="3 4">
    <name type="scientific">Stenomitos frigidus AS-A4</name>
    <dbReference type="NCBI Taxonomy" id="2933935"/>
    <lineage>
        <taxon>Bacteria</taxon>
        <taxon>Bacillati</taxon>
        <taxon>Cyanobacteriota</taxon>
        <taxon>Cyanophyceae</taxon>
        <taxon>Leptolyngbyales</taxon>
        <taxon>Leptolyngbyaceae</taxon>
        <taxon>Stenomitos</taxon>
    </lineage>
</organism>
<keyword evidence="1" id="KW-0723">Serine/threonine-protein kinase</keyword>
<name>A0ABV0KCA5_9CYAN</name>
<dbReference type="PANTHER" id="PTHR35526">
    <property type="entry name" value="ANTI-SIGMA-F FACTOR RSBW-RELATED"/>
    <property type="match status" value="1"/>
</dbReference>
<evidence type="ECO:0000313" key="4">
    <source>
        <dbReference type="Proteomes" id="UP001476950"/>
    </source>
</evidence>
<accession>A0ABV0KCA5</accession>
<proteinExistence type="predicted"/>
<dbReference type="InterPro" id="IPR050267">
    <property type="entry name" value="Anti-sigma-factor_SerPK"/>
</dbReference>
<keyword evidence="1" id="KW-0808">Transferase</keyword>
<keyword evidence="3" id="KW-0067">ATP-binding</keyword>
<dbReference type="GO" id="GO:0005524">
    <property type="term" value="F:ATP binding"/>
    <property type="evidence" value="ECO:0007669"/>
    <property type="project" value="UniProtKB-KW"/>
</dbReference>
<comment type="caution">
    <text evidence="3">The sequence shown here is derived from an EMBL/GenBank/DDBJ whole genome shotgun (WGS) entry which is preliminary data.</text>
</comment>
<keyword evidence="1" id="KW-0418">Kinase</keyword>
<evidence type="ECO:0000256" key="1">
    <source>
        <dbReference type="ARBA" id="ARBA00022527"/>
    </source>
</evidence>
<dbReference type="SUPFAM" id="SSF55874">
    <property type="entry name" value="ATPase domain of HSP90 chaperone/DNA topoisomerase II/histidine kinase"/>
    <property type="match status" value="1"/>
</dbReference>
<dbReference type="EMBL" id="JAMPLM010000001">
    <property type="protein sequence ID" value="MEP1056869.1"/>
    <property type="molecule type" value="Genomic_DNA"/>
</dbReference>
<keyword evidence="3" id="KW-0547">Nucleotide-binding</keyword>
<dbReference type="Pfam" id="PF13581">
    <property type="entry name" value="HATPase_c_2"/>
    <property type="match status" value="1"/>
</dbReference>
<gene>
    <name evidence="3" type="ORF">NDI38_00365</name>
</gene>
<evidence type="ECO:0000259" key="2">
    <source>
        <dbReference type="Pfam" id="PF13581"/>
    </source>
</evidence>
<dbReference type="Gene3D" id="3.30.565.10">
    <property type="entry name" value="Histidine kinase-like ATPase, C-terminal domain"/>
    <property type="match status" value="1"/>
</dbReference>
<sequence>MGSKTSQLQVRSTLDELSPVLDWFNQLHQPAIPKTIWMQCQTALAEGLTNAIRHAHTGKPAETPIEIVVTIQARSIEIRIWDEGAAFDLAQRLAALPQTVSPDAIGGRGLLLLQQFSDHLSYVRSGDRNCLLIVKHYAAMA</sequence>
<evidence type="ECO:0000313" key="3">
    <source>
        <dbReference type="EMBL" id="MEP1056869.1"/>
    </source>
</evidence>
<dbReference type="InterPro" id="IPR036890">
    <property type="entry name" value="HATPase_C_sf"/>
</dbReference>
<feature type="domain" description="Histidine kinase/HSP90-like ATPase" evidence="2">
    <location>
        <begin position="11"/>
        <end position="135"/>
    </location>
</feature>
<protein>
    <submittedName>
        <fullName evidence="3">ATP-binding protein</fullName>
    </submittedName>
</protein>
<reference evidence="3 4" key="1">
    <citation type="submission" date="2022-04" db="EMBL/GenBank/DDBJ databases">
        <title>Positive selection, recombination, and allopatry shape intraspecific diversity of widespread and dominant cyanobacteria.</title>
        <authorList>
            <person name="Wei J."/>
            <person name="Shu W."/>
            <person name="Hu C."/>
        </authorList>
    </citation>
    <scope>NUCLEOTIDE SEQUENCE [LARGE SCALE GENOMIC DNA]</scope>
    <source>
        <strain evidence="3 4">AS-A4</strain>
    </source>
</reference>
<keyword evidence="4" id="KW-1185">Reference proteome</keyword>